<dbReference type="GO" id="GO:0005739">
    <property type="term" value="C:mitochondrion"/>
    <property type="evidence" value="ECO:0007669"/>
    <property type="project" value="UniProtKB-SubCell"/>
</dbReference>
<proteinExistence type="inferred from homology"/>
<dbReference type="EnsemblMetazoa" id="MESCA002955-RA">
    <property type="protein sequence ID" value="MESCA002955-PA"/>
    <property type="gene ID" value="MESCA002955"/>
</dbReference>
<comment type="similarity">
    <text evidence="1 5">Belongs to the GcvH family.</text>
</comment>
<evidence type="ECO:0000313" key="8">
    <source>
        <dbReference type="Proteomes" id="UP000015102"/>
    </source>
</evidence>
<dbReference type="Gene3D" id="2.40.50.100">
    <property type="match status" value="1"/>
</dbReference>
<evidence type="ECO:0000256" key="3">
    <source>
        <dbReference type="ARBA" id="ARBA00022946"/>
    </source>
</evidence>
<dbReference type="HAMAP" id="MF_00272">
    <property type="entry name" value="GcvH"/>
    <property type="match status" value="1"/>
</dbReference>
<comment type="subcellular location">
    <subcellularLocation>
        <location evidence="5">Mitochondrion</location>
    </subcellularLocation>
</comment>
<dbReference type="STRING" id="36166.T1GHP7"/>
<evidence type="ECO:0000256" key="2">
    <source>
        <dbReference type="ARBA" id="ARBA00022823"/>
    </source>
</evidence>
<comment type="cofactor">
    <cofactor evidence="5">
        <name>(R)-lipoate</name>
        <dbReference type="ChEBI" id="CHEBI:83088"/>
    </cofactor>
    <text evidence="5">Binds 1 lipoyl cofactor covalently.</text>
</comment>
<dbReference type="PANTHER" id="PTHR11715:SF3">
    <property type="entry name" value="GLYCINE CLEAVAGE SYSTEM H PROTEIN-RELATED"/>
    <property type="match status" value="1"/>
</dbReference>
<dbReference type="GO" id="GO:0019464">
    <property type="term" value="P:glycine decarboxylation via glycine cleavage system"/>
    <property type="evidence" value="ECO:0007669"/>
    <property type="project" value="UniProtKB-UniRule"/>
</dbReference>
<sequence>RLYTKKHEWVQVEGDIGTIGISDHAQEALGEIVYAQLPDVDTKFQQSDECGALESVKAASEVYTPVSGVVTEKNTAVEESPGLINTSCYKDGWLFKLKLSDSGELKKLMNESQYQEFLKTDDH</sequence>
<keyword evidence="5" id="KW-0496">Mitochondrion</keyword>
<comment type="function">
    <text evidence="5">The H protein shuttles the methylamine group of glycine from the P protein to the T protein.</text>
</comment>
<reference evidence="8" key="1">
    <citation type="submission" date="2013-02" db="EMBL/GenBank/DDBJ databases">
        <authorList>
            <person name="Hughes D."/>
        </authorList>
    </citation>
    <scope>NUCLEOTIDE SEQUENCE</scope>
    <source>
        <strain>Durham</strain>
        <strain evidence="8">NC isolate 2 -- Noor lab</strain>
    </source>
</reference>
<dbReference type="SUPFAM" id="SSF51230">
    <property type="entry name" value="Single hybrid motif"/>
    <property type="match status" value="1"/>
</dbReference>
<keyword evidence="3 5" id="KW-0809">Transit peptide</keyword>
<dbReference type="InterPro" id="IPR003016">
    <property type="entry name" value="2-oxoA_DH_lipoyl-BS"/>
</dbReference>
<dbReference type="OMA" id="KEHEWIR"/>
<evidence type="ECO:0000256" key="5">
    <source>
        <dbReference type="RuleBase" id="RU364055"/>
    </source>
</evidence>
<organism evidence="7 8">
    <name type="scientific">Megaselia scalaris</name>
    <name type="common">Humpbacked fly</name>
    <name type="synonym">Phora scalaris</name>
    <dbReference type="NCBI Taxonomy" id="36166"/>
    <lineage>
        <taxon>Eukaryota</taxon>
        <taxon>Metazoa</taxon>
        <taxon>Ecdysozoa</taxon>
        <taxon>Arthropoda</taxon>
        <taxon>Hexapoda</taxon>
        <taxon>Insecta</taxon>
        <taxon>Pterygota</taxon>
        <taxon>Neoptera</taxon>
        <taxon>Endopterygota</taxon>
        <taxon>Diptera</taxon>
        <taxon>Brachycera</taxon>
        <taxon>Muscomorpha</taxon>
        <taxon>Platypezoidea</taxon>
        <taxon>Phoridae</taxon>
        <taxon>Megaseliini</taxon>
        <taxon>Megaselia</taxon>
    </lineage>
</organism>
<keyword evidence="8" id="KW-1185">Reference proteome</keyword>
<dbReference type="PROSITE" id="PS00189">
    <property type="entry name" value="LIPOYL"/>
    <property type="match status" value="1"/>
</dbReference>
<dbReference type="InterPro" id="IPR033753">
    <property type="entry name" value="GCV_H/Fam206"/>
</dbReference>
<dbReference type="GO" id="GO:0009249">
    <property type="term" value="P:protein lipoylation"/>
    <property type="evidence" value="ECO:0007669"/>
    <property type="project" value="TreeGrafter"/>
</dbReference>
<dbReference type="GO" id="GO:0005960">
    <property type="term" value="C:glycine cleavage complex"/>
    <property type="evidence" value="ECO:0007669"/>
    <property type="project" value="UniProtKB-UniRule"/>
</dbReference>
<comment type="subunit">
    <text evidence="5">The glycine cleavage system is composed of four proteins: P, T, L and H.</text>
</comment>
<dbReference type="PANTHER" id="PTHR11715">
    <property type="entry name" value="GLYCINE CLEAVAGE SYSTEM H PROTEIN"/>
    <property type="match status" value="1"/>
</dbReference>
<reference evidence="7" key="2">
    <citation type="submission" date="2015-06" db="UniProtKB">
        <authorList>
            <consortium name="EnsemblMetazoa"/>
        </authorList>
    </citation>
    <scope>IDENTIFICATION</scope>
</reference>
<dbReference type="HOGENOM" id="CLU_097408_2_0_1"/>
<evidence type="ECO:0000313" key="7">
    <source>
        <dbReference type="EnsemblMetazoa" id="MESCA002955-PA"/>
    </source>
</evidence>
<dbReference type="Pfam" id="PF01597">
    <property type="entry name" value="GCV_H"/>
    <property type="match status" value="1"/>
</dbReference>
<evidence type="ECO:0000256" key="4">
    <source>
        <dbReference type="PIRSR" id="PIRSR617453-50"/>
    </source>
</evidence>
<dbReference type="InterPro" id="IPR000089">
    <property type="entry name" value="Biotin_lipoyl"/>
</dbReference>
<dbReference type="InterPro" id="IPR017453">
    <property type="entry name" value="GCV_H_sub"/>
</dbReference>
<dbReference type="InterPro" id="IPR011053">
    <property type="entry name" value="Single_hybrid_motif"/>
</dbReference>
<feature type="domain" description="Lipoyl-binding" evidence="6">
    <location>
        <begin position="16"/>
        <end position="98"/>
    </location>
</feature>
<protein>
    <recommendedName>
        <fullName evidence="5">Glycine cleavage system H protein</fullName>
    </recommendedName>
</protein>
<dbReference type="PROSITE" id="PS50968">
    <property type="entry name" value="BIOTINYL_LIPOYL"/>
    <property type="match status" value="1"/>
</dbReference>
<dbReference type="Proteomes" id="UP000015102">
    <property type="component" value="Unassembled WGS sequence"/>
</dbReference>
<dbReference type="NCBIfam" id="TIGR00527">
    <property type="entry name" value="gcvH"/>
    <property type="match status" value="1"/>
</dbReference>
<feature type="modified residue" description="N6-lipoyllysine" evidence="4">
    <location>
        <position position="57"/>
    </location>
</feature>
<dbReference type="CDD" id="cd06848">
    <property type="entry name" value="GCS_H"/>
    <property type="match status" value="1"/>
</dbReference>
<name>T1GHP7_MEGSC</name>
<keyword evidence="2 4" id="KW-0450">Lipoyl</keyword>
<accession>T1GHP7</accession>
<evidence type="ECO:0000256" key="1">
    <source>
        <dbReference type="ARBA" id="ARBA00009249"/>
    </source>
</evidence>
<dbReference type="EMBL" id="CAQQ02131679">
    <property type="status" value="NOT_ANNOTATED_CDS"/>
    <property type="molecule type" value="Genomic_DNA"/>
</dbReference>
<dbReference type="AlphaFoldDB" id="T1GHP7"/>
<dbReference type="NCBIfam" id="NF002270">
    <property type="entry name" value="PRK01202.1"/>
    <property type="match status" value="1"/>
</dbReference>
<evidence type="ECO:0000259" key="6">
    <source>
        <dbReference type="PROSITE" id="PS50968"/>
    </source>
</evidence>
<dbReference type="InterPro" id="IPR002930">
    <property type="entry name" value="GCV_H"/>
</dbReference>